<dbReference type="InterPro" id="IPR036390">
    <property type="entry name" value="WH_DNA-bd_sf"/>
</dbReference>
<dbReference type="Proteomes" id="UP000093346">
    <property type="component" value="Chromosome"/>
</dbReference>
<dbReference type="InterPro" id="IPR005149">
    <property type="entry name" value="Tscrpt_reg_PadR_N"/>
</dbReference>
<dbReference type="AlphaFoldDB" id="A0AB33BC64"/>
<sequence>MAIQISSEVLEGMVLALLSHQDYYGYSLTQDVKYFIPISNSTLYPILRRLKKEDWVTTYDRPFDGRNRRYYKITNSGLTQLNQIKAEWIEHKKIVDQIFDTKQEGE</sequence>
<dbReference type="Pfam" id="PF03551">
    <property type="entry name" value="PadR"/>
    <property type="match status" value="1"/>
</dbReference>
<feature type="domain" description="Transcription regulator PadR N-terminal" evidence="1">
    <location>
        <begin position="14"/>
        <end position="82"/>
    </location>
</feature>
<dbReference type="EMBL" id="CP014907">
    <property type="protein sequence ID" value="ANZ58931.1"/>
    <property type="molecule type" value="Genomic_DNA"/>
</dbReference>
<accession>A0AB33BC64</accession>
<proteinExistence type="predicted"/>
<name>A0AB33BC64_9LACO</name>
<dbReference type="Gene3D" id="1.10.10.10">
    <property type="entry name" value="Winged helix-like DNA-binding domain superfamily/Winged helix DNA-binding domain"/>
    <property type="match status" value="1"/>
</dbReference>
<evidence type="ECO:0000313" key="2">
    <source>
        <dbReference type="EMBL" id="ANZ58931.1"/>
    </source>
</evidence>
<evidence type="ECO:0000259" key="1">
    <source>
        <dbReference type="Pfam" id="PF03551"/>
    </source>
</evidence>
<dbReference type="GeneID" id="61249693"/>
<dbReference type="KEGG" id="lle:AYR59_02230"/>
<dbReference type="PANTHER" id="PTHR33169">
    <property type="entry name" value="PADR-FAMILY TRANSCRIPTIONAL REGULATOR"/>
    <property type="match status" value="1"/>
</dbReference>
<dbReference type="InterPro" id="IPR052509">
    <property type="entry name" value="Metal_resp_DNA-bind_regulator"/>
</dbReference>
<reference evidence="2 3" key="1">
    <citation type="submission" date="2016-03" db="EMBL/GenBank/DDBJ databases">
        <title>Pediococcus and Lactobacillus from brewery environment - whole genome sequencing and assembly.</title>
        <authorList>
            <person name="Behr J."/>
            <person name="Geissler A.J."/>
            <person name="Vogel R.F."/>
        </authorList>
    </citation>
    <scope>NUCLEOTIDE SEQUENCE [LARGE SCALE GENOMIC DNA]</scope>
    <source>
        <strain evidence="2 3">TMW 1.481</strain>
    </source>
</reference>
<dbReference type="RefSeq" id="WP_054646776.1">
    <property type="nucleotide sequence ID" value="NZ_CP014872.1"/>
</dbReference>
<gene>
    <name evidence="2" type="ORF">AYR59_02230</name>
</gene>
<protein>
    <submittedName>
        <fullName evidence="2">PadR family transcriptional regulator</fullName>
    </submittedName>
</protein>
<dbReference type="InterPro" id="IPR036388">
    <property type="entry name" value="WH-like_DNA-bd_sf"/>
</dbReference>
<evidence type="ECO:0000313" key="3">
    <source>
        <dbReference type="Proteomes" id="UP000093346"/>
    </source>
</evidence>
<organism evidence="2 3">
    <name type="scientific">Fructilactobacillus lindneri</name>
    <dbReference type="NCBI Taxonomy" id="53444"/>
    <lineage>
        <taxon>Bacteria</taxon>
        <taxon>Bacillati</taxon>
        <taxon>Bacillota</taxon>
        <taxon>Bacilli</taxon>
        <taxon>Lactobacillales</taxon>
        <taxon>Lactobacillaceae</taxon>
        <taxon>Fructilactobacillus</taxon>
    </lineage>
</organism>
<dbReference type="SUPFAM" id="SSF46785">
    <property type="entry name" value="Winged helix' DNA-binding domain"/>
    <property type="match status" value="1"/>
</dbReference>
<dbReference type="PANTHER" id="PTHR33169:SF24">
    <property type="entry name" value="TRANSCRIPTIONAL REGULATOR, PADR FAMILY"/>
    <property type="match status" value="1"/>
</dbReference>